<feature type="domain" description="Glycosyl transferase family 28 C-terminal" evidence="1">
    <location>
        <begin position="172"/>
        <end position="327"/>
    </location>
</feature>
<dbReference type="PANTHER" id="PTHR21015:SF22">
    <property type="entry name" value="GLYCOSYLTRANSFERASE"/>
    <property type="match status" value="1"/>
</dbReference>
<name>A0ABT7ECH7_9FIRM</name>
<dbReference type="Proteomes" id="UP001301012">
    <property type="component" value="Unassembled WGS sequence"/>
</dbReference>
<evidence type="ECO:0000259" key="1">
    <source>
        <dbReference type="Pfam" id="PF04101"/>
    </source>
</evidence>
<keyword evidence="3" id="KW-1185">Reference proteome</keyword>
<dbReference type="EC" id="3.6.1.57" evidence="2"/>
<proteinExistence type="predicted"/>
<dbReference type="PANTHER" id="PTHR21015">
    <property type="entry name" value="UDP-N-ACETYLGLUCOSAMINE--N-ACETYLMURAMYL-(PENTAPEPTIDE) PYROPHOSPHORYL-UNDECAPRENOL N-ACETYLGLUCOSAMINE TRANSFERASE 1"/>
    <property type="match status" value="1"/>
</dbReference>
<keyword evidence="2" id="KW-0378">Hydrolase</keyword>
<dbReference type="RefSeq" id="WP_284133560.1">
    <property type="nucleotide sequence ID" value="NZ_JASKYM010000009.1"/>
</dbReference>
<sequence length="339" mass="38648">MIIGIRADGSKSKGMGHIMRCIAIATEFENRDIDIIFITKEDKSVKDILINNKIKNVTINSNDLDDEIEEVVSIIKKYNINYIMTDSYWLNYKYLLELRMNVEKLICIDDNNICTYPSNFIINGNIYAQDLNYDVIYKDTKLLLGSKYTILREEFRNNNEYKIIKKSVENILITMGGSDINNFTPIVIESLIDLNLKLNVIIGPSFSDISELENIYSNNPKVNFINNPKNLKEIMIKCDIAICAAGSTSYELASLGIPTILIQQAKNQANICSKMSELGIAISLGDFSDITKEMISKEVISLIENYDLRIKMNSISKKHIFKDGIKNIVDEILNNFEFK</sequence>
<dbReference type="Pfam" id="PF04101">
    <property type="entry name" value="Glyco_tran_28_C"/>
    <property type="match status" value="1"/>
</dbReference>
<organism evidence="2 3">
    <name type="scientific">Romboutsia sedimentorum</name>
    <dbReference type="NCBI Taxonomy" id="1368474"/>
    <lineage>
        <taxon>Bacteria</taxon>
        <taxon>Bacillati</taxon>
        <taxon>Bacillota</taxon>
        <taxon>Clostridia</taxon>
        <taxon>Peptostreptococcales</taxon>
        <taxon>Peptostreptococcaceae</taxon>
        <taxon>Romboutsia</taxon>
    </lineage>
</organism>
<protein>
    <submittedName>
        <fullName evidence="2">UDP-2,4-diacetamido-2,4, 6-trideoxy-beta-L-altropyranose hydrolase</fullName>
        <ecNumber evidence="2">3.6.1.57</ecNumber>
    </submittedName>
</protein>
<gene>
    <name evidence="2" type="primary">pseG</name>
    <name evidence="2" type="ORF">QOZ84_13975</name>
</gene>
<evidence type="ECO:0000313" key="3">
    <source>
        <dbReference type="Proteomes" id="UP001301012"/>
    </source>
</evidence>
<dbReference type="SUPFAM" id="SSF53756">
    <property type="entry name" value="UDP-Glycosyltransferase/glycogen phosphorylase"/>
    <property type="match status" value="1"/>
</dbReference>
<dbReference type="EMBL" id="JASKYM010000009">
    <property type="protein sequence ID" value="MDK2564646.1"/>
    <property type="molecule type" value="Genomic_DNA"/>
</dbReference>
<dbReference type="InterPro" id="IPR020023">
    <property type="entry name" value="PseG"/>
</dbReference>
<comment type="caution">
    <text evidence="2">The sequence shown here is derived from an EMBL/GenBank/DDBJ whole genome shotgun (WGS) entry which is preliminary data.</text>
</comment>
<dbReference type="Gene3D" id="3.40.50.11190">
    <property type="match status" value="1"/>
</dbReference>
<dbReference type="InterPro" id="IPR007235">
    <property type="entry name" value="Glyco_trans_28_C"/>
</dbReference>
<dbReference type="Gene3D" id="3.40.50.2000">
    <property type="entry name" value="Glycogen Phosphorylase B"/>
    <property type="match status" value="1"/>
</dbReference>
<dbReference type="NCBIfam" id="TIGR03590">
    <property type="entry name" value="PseG"/>
    <property type="match status" value="1"/>
</dbReference>
<evidence type="ECO:0000313" key="2">
    <source>
        <dbReference type="EMBL" id="MDK2564646.1"/>
    </source>
</evidence>
<accession>A0ABT7ECH7</accession>
<reference evidence="2 3" key="1">
    <citation type="submission" date="2023-05" db="EMBL/GenBank/DDBJ databases">
        <title>Rombocin, a short stable natural nisin variant, displays selective antimicrobial activity against Listeria monocytogenes and employs dual mode of action to kill target bacterial strains.</title>
        <authorList>
            <person name="Wambui J."/>
            <person name="Stephan R."/>
            <person name="Kuipers O.P."/>
        </authorList>
    </citation>
    <scope>NUCLEOTIDE SEQUENCE [LARGE SCALE GENOMIC DNA]</scope>
    <source>
        <strain evidence="2 3">RC002</strain>
    </source>
</reference>
<dbReference type="GO" id="GO:0016787">
    <property type="term" value="F:hydrolase activity"/>
    <property type="evidence" value="ECO:0007669"/>
    <property type="project" value="UniProtKB-KW"/>
</dbReference>